<dbReference type="PANTHER" id="PTHR14167:SF116">
    <property type="entry name" value="CAP, ISOFORM AC"/>
    <property type="match status" value="1"/>
</dbReference>
<dbReference type="WBParaSite" id="SVE_0657900.1">
    <property type="protein sequence ID" value="SVE_0657900.1"/>
    <property type="gene ID" value="SVE_0657900"/>
</dbReference>
<name>A0A0K0FCL4_STRVS</name>
<dbReference type="PANTHER" id="PTHR14167">
    <property type="entry name" value="SH3 DOMAIN-CONTAINING"/>
    <property type="match status" value="1"/>
</dbReference>
<dbReference type="SUPFAM" id="SSF50044">
    <property type="entry name" value="SH3-domain"/>
    <property type="match status" value="3"/>
</dbReference>
<dbReference type="SMART" id="SM00326">
    <property type="entry name" value="SH3"/>
    <property type="match status" value="3"/>
</dbReference>
<evidence type="ECO:0000259" key="4">
    <source>
        <dbReference type="PROSITE" id="PS50002"/>
    </source>
</evidence>
<proteinExistence type="predicted"/>
<dbReference type="Pfam" id="PF00018">
    <property type="entry name" value="SH3_1"/>
    <property type="match status" value="1"/>
</dbReference>
<feature type="region of interest" description="Disordered" evidence="3">
    <location>
        <begin position="967"/>
        <end position="995"/>
    </location>
</feature>
<keyword evidence="1 2" id="KW-0728">SH3 domain</keyword>
<accession>A0A0K0FCL4</accession>
<dbReference type="Gene3D" id="2.30.42.10">
    <property type="match status" value="1"/>
</dbReference>
<evidence type="ECO:0000256" key="3">
    <source>
        <dbReference type="SAM" id="MobiDB-lite"/>
    </source>
</evidence>
<dbReference type="Pfam" id="PF14604">
    <property type="entry name" value="SH3_9"/>
    <property type="match status" value="1"/>
</dbReference>
<feature type="domain" description="SH3" evidence="4">
    <location>
        <begin position="1084"/>
        <end position="1144"/>
    </location>
</feature>
<dbReference type="Proteomes" id="UP000035680">
    <property type="component" value="Unassembled WGS sequence"/>
</dbReference>
<dbReference type="Gene3D" id="2.30.30.40">
    <property type="entry name" value="SH3 Domains"/>
    <property type="match status" value="3"/>
</dbReference>
<reference evidence="6" key="1">
    <citation type="submission" date="2014-07" db="EMBL/GenBank/DDBJ databases">
        <authorList>
            <person name="Martin A.A"/>
            <person name="De Silva N."/>
        </authorList>
    </citation>
    <scope>NUCLEOTIDE SEQUENCE</scope>
</reference>
<organism evidence="6 7">
    <name type="scientific">Strongyloides venezuelensis</name>
    <name type="common">Threadworm</name>
    <dbReference type="NCBI Taxonomy" id="75913"/>
    <lineage>
        <taxon>Eukaryota</taxon>
        <taxon>Metazoa</taxon>
        <taxon>Ecdysozoa</taxon>
        <taxon>Nematoda</taxon>
        <taxon>Chromadorea</taxon>
        <taxon>Rhabditida</taxon>
        <taxon>Tylenchina</taxon>
        <taxon>Panagrolaimomorpha</taxon>
        <taxon>Strongyloidoidea</taxon>
        <taxon>Strongyloididae</taxon>
        <taxon>Strongyloides</taxon>
    </lineage>
</organism>
<reference evidence="7" key="2">
    <citation type="submission" date="2015-08" db="UniProtKB">
        <authorList>
            <consortium name="WormBaseParasite"/>
        </authorList>
    </citation>
    <scope>IDENTIFICATION</scope>
</reference>
<dbReference type="InterPro" id="IPR001478">
    <property type="entry name" value="PDZ"/>
</dbReference>
<keyword evidence="6" id="KW-1185">Reference proteome</keyword>
<feature type="domain" description="SH3" evidence="4">
    <location>
        <begin position="1242"/>
        <end position="1301"/>
    </location>
</feature>
<sequence>MIIKLFCGPLWGFRFQFDEINKLVTVNEVEQYSEAFEKGLRIGDQIISINGKRYNKLIDFCNELYNSYNYLELEILKYNLPYDQLLSVEIPKKQIYFEPIIPSTSTISSTSSDMEILKHLGALKSTLKLNSSYCSDSKADTYSDKLDSDISNIDIWNEKINQNKSFNILEANEKKDFYVKDNHNHLNDKGEWKGNGICNRDNGINRTTIIKDNVNQSFNKNDDFENNTSYGTTSNINSFARESSSNFQANSNMINNIPPPPPMPANKAHISDSKDWKIPFESSNVGKAEGVVEVPAKQTVSNLKKQITSKLRMKTPTGAVVVEAPKVHTKCLVTEGFKNIDDNSSNDFYTDDEKHSRSVTPLSFIGNQNNTTKRLSIGKLSNSVTNLMDDTERECTIKKLRSQLTSPSIHKAKLYNSTYDLTEDEKNQKAPYSFSSENQFYNTTTKPFFRSNDNLSITSYKSTYDNHSINNVEPLYNERNNQLLVEDNSKINIENNTFNCINQENKEDSKREKENYSFQKNDFNILPTSCNTYTNIFDNNNNTNLPSSNVLKNEQYISNNEPTIFTKKLDYGSTINNEISNNSNLMYKSYDSSRLSQLIDQTNAYITKLNNFDLPPNCRSSSAIPFTSLICKNLENDSCTENMSNQNYSTIRTNNEPKNHASSWYKNMYKKLHKIDNEEESILKYQQLREQSPALSSQRAYTPSICGNKIDNNNSDAKYIGLRRSKSATRFQPTYTTVGYDNISTQKINGQLNGSKLDLSQSRVSLTQNSRIDSGEVLDENLTTRSKSYDRFRATNRYALECMKTKHFHLPSFRLHEDDNNVNSILFCRNINNCLIHNDKNTNLIWEKLLLQPMSDNSHNVLKTSPNKFNEKNINISDRLRICKKLDETVESLQHLMDFLDVSQKNKKDYITKSKSTSDIDKSHHLSNNFKMFVNECNSNILHSSNQILSRGVNELKKQQMNEMIQQQKAEKLSEELSQNQNRRHGYTPSATPSLQNNFDRFDGLMKTFTSIPPGRMINQNDYRTATATYGFSGKSNRELSFNKGDVIKIHKILDNNWSEGERNGKIGIFPTSYIKMNESATPQNQQKLISIYPFFARNKNELSLKSNEIVAKTRDIDENWIEGVNQHGVVGIFPSNYVKEYNDNIEIENDYQYVNNFKTNDNFQASGIVPDRPKTPKFIASLISQPQPQFAHMSRANDSDIILKLTQPPVKNQINFTTKVHDWKDRHERDGLTGFAKMVPRNSIIYRAICTYKAQNFGELDLEPNDIIFVVELLPDDYAVGVLLRNGEFGVVPLEKIAKH</sequence>
<feature type="domain" description="SH3" evidence="4">
    <location>
        <begin position="1021"/>
        <end position="1080"/>
    </location>
</feature>
<dbReference type="InterPro" id="IPR050384">
    <property type="entry name" value="Endophilin_SH3RF"/>
</dbReference>
<dbReference type="PROSITE" id="PS50106">
    <property type="entry name" value="PDZ"/>
    <property type="match status" value="1"/>
</dbReference>
<evidence type="ECO:0000256" key="2">
    <source>
        <dbReference type="PROSITE-ProRule" id="PRU00192"/>
    </source>
</evidence>
<dbReference type="InterPro" id="IPR036034">
    <property type="entry name" value="PDZ_sf"/>
</dbReference>
<dbReference type="STRING" id="75913.A0A0K0FCL4"/>
<feature type="domain" description="PDZ" evidence="5">
    <location>
        <begin position="1"/>
        <end position="79"/>
    </location>
</feature>
<dbReference type="InterPro" id="IPR036028">
    <property type="entry name" value="SH3-like_dom_sf"/>
</dbReference>
<dbReference type="PROSITE" id="PS50002">
    <property type="entry name" value="SH3"/>
    <property type="match status" value="3"/>
</dbReference>
<evidence type="ECO:0000259" key="5">
    <source>
        <dbReference type="PROSITE" id="PS50106"/>
    </source>
</evidence>
<dbReference type="SUPFAM" id="SSF50156">
    <property type="entry name" value="PDZ domain-like"/>
    <property type="match status" value="1"/>
</dbReference>
<dbReference type="InterPro" id="IPR001452">
    <property type="entry name" value="SH3_domain"/>
</dbReference>
<protein>
    <submittedName>
        <fullName evidence="7">CAP (inferred by orthology to a D. melanogaster protein)</fullName>
    </submittedName>
</protein>
<evidence type="ECO:0000256" key="1">
    <source>
        <dbReference type="ARBA" id="ARBA00022443"/>
    </source>
</evidence>
<evidence type="ECO:0000313" key="7">
    <source>
        <dbReference type="WBParaSite" id="SVE_0657900.1"/>
    </source>
</evidence>
<evidence type="ECO:0000313" key="6">
    <source>
        <dbReference type="Proteomes" id="UP000035680"/>
    </source>
</evidence>